<evidence type="ECO:0000256" key="1">
    <source>
        <dbReference type="SAM" id="MobiDB-lite"/>
    </source>
</evidence>
<feature type="region of interest" description="Disordered" evidence="1">
    <location>
        <begin position="1"/>
        <end position="61"/>
    </location>
</feature>
<dbReference type="Proteomes" id="UP001187192">
    <property type="component" value="Unassembled WGS sequence"/>
</dbReference>
<proteinExistence type="predicted"/>
<feature type="compositionally biased region" description="Basic and acidic residues" evidence="1">
    <location>
        <begin position="18"/>
        <end position="27"/>
    </location>
</feature>
<dbReference type="AlphaFoldDB" id="A0AA88ABP9"/>
<accession>A0AA88ABP9</accession>
<evidence type="ECO:0000313" key="3">
    <source>
        <dbReference type="Proteomes" id="UP001187192"/>
    </source>
</evidence>
<name>A0AA88ABP9_FICCA</name>
<sequence length="61" mass="6736">MSHGVATISDLGNSIFLSDKENPEKIHQNQSENPKGEEMIHTGFASKRLDKAAANEELQLE</sequence>
<comment type="caution">
    <text evidence="2">The sequence shown here is derived from an EMBL/GenBank/DDBJ whole genome shotgun (WGS) entry which is preliminary data.</text>
</comment>
<organism evidence="2 3">
    <name type="scientific">Ficus carica</name>
    <name type="common">Common fig</name>
    <dbReference type="NCBI Taxonomy" id="3494"/>
    <lineage>
        <taxon>Eukaryota</taxon>
        <taxon>Viridiplantae</taxon>
        <taxon>Streptophyta</taxon>
        <taxon>Embryophyta</taxon>
        <taxon>Tracheophyta</taxon>
        <taxon>Spermatophyta</taxon>
        <taxon>Magnoliopsida</taxon>
        <taxon>eudicotyledons</taxon>
        <taxon>Gunneridae</taxon>
        <taxon>Pentapetalae</taxon>
        <taxon>rosids</taxon>
        <taxon>fabids</taxon>
        <taxon>Rosales</taxon>
        <taxon>Moraceae</taxon>
        <taxon>Ficeae</taxon>
        <taxon>Ficus</taxon>
    </lineage>
</organism>
<evidence type="ECO:0000313" key="2">
    <source>
        <dbReference type="EMBL" id="GMN42898.1"/>
    </source>
</evidence>
<dbReference type="EMBL" id="BTGU01000015">
    <property type="protein sequence ID" value="GMN42898.1"/>
    <property type="molecule type" value="Genomic_DNA"/>
</dbReference>
<keyword evidence="3" id="KW-1185">Reference proteome</keyword>
<reference evidence="2" key="1">
    <citation type="submission" date="2023-07" db="EMBL/GenBank/DDBJ databases">
        <title>draft genome sequence of fig (Ficus carica).</title>
        <authorList>
            <person name="Takahashi T."/>
            <person name="Nishimura K."/>
        </authorList>
    </citation>
    <scope>NUCLEOTIDE SEQUENCE</scope>
</reference>
<gene>
    <name evidence="2" type="ORF">TIFTF001_012110</name>
</gene>
<protein>
    <submittedName>
        <fullName evidence="2">Uncharacterized protein</fullName>
    </submittedName>
</protein>